<dbReference type="Pfam" id="PF01253">
    <property type="entry name" value="SUI1"/>
    <property type="match status" value="1"/>
</dbReference>
<evidence type="ECO:0000256" key="2">
    <source>
        <dbReference type="ARBA" id="ARBA00022917"/>
    </source>
</evidence>
<dbReference type="InterPro" id="IPR005874">
    <property type="entry name" value="SUI1_euk"/>
</dbReference>
<gene>
    <name evidence="5" type="primary">SUI1</name>
    <name evidence="5" type="ORF">EHS25_006482</name>
</gene>
<dbReference type="STRING" id="1890683.A0A427YRT1"/>
<keyword evidence="5" id="KW-0396">Initiation factor</keyword>
<reference evidence="5 6" key="1">
    <citation type="submission" date="2018-11" db="EMBL/GenBank/DDBJ databases">
        <title>Genome sequence of Saitozyma podzolica DSM 27192.</title>
        <authorList>
            <person name="Aliyu H."/>
            <person name="Gorte O."/>
            <person name="Ochsenreither K."/>
        </authorList>
    </citation>
    <scope>NUCLEOTIDE SEQUENCE [LARGE SCALE GENOMIC DNA]</scope>
    <source>
        <strain evidence="5 6">DSM 27192</strain>
    </source>
</reference>
<feature type="domain" description="SUI1" evidence="4">
    <location>
        <begin position="65"/>
        <end position="148"/>
    </location>
</feature>
<sequence>MSTTTITKDKVDATAKKNKAPASSAGVANLGPKFDPFDQSDPFGPSSGAGTPAVEAAVGKGTDKIHIRLQQRNGRKTLTTVQGLPEKYDPKKLLKAMKKEFACNGTVVSSADSEDEDSPGPAKPDFGKVLQLQGDQRVAVKNFLVSFGLVTEKEAKDSIVIHGY</sequence>
<dbReference type="SUPFAM" id="SSF55159">
    <property type="entry name" value="eIF1-like"/>
    <property type="match status" value="1"/>
</dbReference>
<dbReference type="EMBL" id="RSCD01000003">
    <property type="protein sequence ID" value="RSH93833.1"/>
    <property type="molecule type" value="Genomic_DNA"/>
</dbReference>
<comment type="similarity">
    <text evidence="1">Belongs to the SUI1 family.</text>
</comment>
<dbReference type="CDD" id="cd11566">
    <property type="entry name" value="eIF1_SUI1"/>
    <property type="match status" value="1"/>
</dbReference>
<accession>A0A427YRT1</accession>
<dbReference type="InterPro" id="IPR036877">
    <property type="entry name" value="SUI1_dom_sf"/>
</dbReference>
<proteinExistence type="inferred from homology"/>
<dbReference type="OrthoDB" id="10248435at2759"/>
<evidence type="ECO:0000256" key="1">
    <source>
        <dbReference type="ARBA" id="ARBA00005422"/>
    </source>
</evidence>
<protein>
    <submittedName>
        <fullName evidence="5">Eukaryotic translation initiation factor eIF-1</fullName>
    </submittedName>
</protein>
<dbReference type="Gene3D" id="3.30.780.10">
    <property type="entry name" value="SUI1-like domain"/>
    <property type="match status" value="1"/>
</dbReference>
<organism evidence="5 6">
    <name type="scientific">Saitozyma podzolica</name>
    <dbReference type="NCBI Taxonomy" id="1890683"/>
    <lineage>
        <taxon>Eukaryota</taxon>
        <taxon>Fungi</taxon>
        <taxon>Dikarya</taxon>
        <taxon>Basidiomycota</taxon>
        <taxon>Agaricomycotina</taxon>
        <taxon>Tremellomycetes</taxon>
        <taxon>Tremellales</taxon>
        <taxon>Trimorphomycetaceae</taxon>
        <taxon>Saitozyma</taxon>
    </lineage>
</organism>
<dbReference type="InterPro" id="IPR001950">
    <property type="entry name" value="SUI1"/>
</dbReference>
<comment type="caution">
    <text evidence="5">The sequence shown here is derived from an EMBL/GenBank/DDBJ whole genome shotgun (WGS) entry which is preliminary data.</text>
</comment>
<dbReference type="GO" id="GO:0003743">
    <property type="term" value="F:translation initiation factor activity"/>
    <property type="evidence" value="ECO:0007669"/>
    <property type="project" value="UniProtKB-KW"/>
</dbReference>
<feature type="region of interest" description="Disordered" evidence="3">
    <location>
        <begin position="1"/>
        <end position="53"/>
    </location>
</feature>
<dbReference type="Proteomes" id="UP000279259">
    <property type="component" value="Unassembled WGS sequence"/>
</dbReference>
<evidence type="ECO:0000259" key="4">
    <source>
        <dbReference type="PROSITE" id="PS50296"/>
    </source>
</evidence>
<dbReference type="PANTHER" id="PTHR10388">
    <property type="entry name" value="EUKARYOTIC TRANSLATION INITIATION FACTOR SUI1"/>
    <property type="match status" value="1"/>
</dbReference>
<dbReference type="PROSITE" id="PS50296">
    <property type="entry name" value="SUI1"/>
    <property type="match status" value="1"/>
</dbReference>
<evidence type="ECO:0000256" key="3">
    <source>
        <dbReference type="SAM" id="MobiDB-lite"/>
    </source>
</evidence>
<name>A0A427YRT1_9TREE</name>
<feature type="region of interest" description="Disordered" evidence="3">
    <location>
        <begin position="107"/>
        <end position="127"/>
    </location>
</feature>
<dbReference type="AlphaFoldDB" id="A0A427YRT1"/>
<keyword evidence="2" id="KW-0648">Protein biosynthesis</keyword>
<evidence type="ECO:0000313" key="6">
    <source>
        <dbReference type="Proteomes" id="UP000279259"/>
    </source>
</evidence>
<keyword evidence="6" id="KW-1185">Reference proteome</keyword>
<evidence type="ECO:0000313" key="5">
    <source>
        <dbReference type="EMBL" id="RSH93833.1"/>
    </source>
</evidence>